<name>A0A644SPN1_9ZZZZ</name>
<evidence type="ECO:0008006" key="2">
    <source>
        <dbReference type="Google" id="ProtNLM"/>
    </source>
</evidence>
<sequence length="331" mass="38988">MIVLSCQDKNWEAFDSHIKNKGDLIYFVNKDLGYVAGSNDEMINPEDEFPKFISHSYIAITKDGGKTWKDISPNFRGKINKLQAFENGGIVAVLEDDVIRNSTFIVSENYGRTWRQLFKQYISNIYFKNIKEGELLFLDKEKKTHYVKFENNKFGNEVVFNTRLWGKIKDNYYLLNSKYNYQKQNDFCENIQLINLKKQERFISFEKNIVYTAFAETEKYLYLLVENENLESRILKFDGKKFFDISLGKYQNYSAFDFYAFNKTLVLNAYKNNSGSILGVTKCLLYSTDEGKNWQLKDMPDNLLATPQFMYKDQFFITGTFGGFQKYNFKN</sequence>
<reference evidence="1" key="1">
    <citation type="submission" date="2019-08" db="EMBL/GenBank/DDBJ databases">
        <authorList>
            <person name="Kucharzyk K."/>
            <person name="Murdoch R.W."/>
            <person name="Higgins S."/>
            <person name="Loffler F."/>
        </authorList>
    </citation>
    <scope>NUCLEOTIDE SEQUENCE</scope>
</reference>
<evidence type="ECO:0000313" key="1">
    <source>
        <dbReference type="EMBL" id="MPL56267.1"/>
    </source>
</evidence>
<dbReference type="AlphaFoldDB" id="A0A644SPN1"/>
<dbReference type="Pfam" id="PF02012">
    <property type="entry name" value="BNR"/>
    <property type="match status" value="1"/>
</dbReference>
<dbReference type="SUPFAM" id="SSF50939">
    <property type="entry name" value="Sialidases"/>
    <property type="match status" value="1"/>
</dbReference>
<proteinExistence type="predicted"/>
<comment type="caution">
    <text evidence="1">The sequence shown here is derived from an EMBL/GenBank/DDBJ whole genome shotgun (WGS) entry which is preliminary data.</text>
</comment>
<dbReference type="InterPro" id="IPR036278">
    <property type="entry name" value="Sialidase_sf"/>
</dbReference>
<gene>
    <name evidence="1" type="ORF">SDC9_01751</name>
</gene>
<dbReference type="EMBL" id="VSSQ01000003">
    <property type="protein sequence ID" value="MPL56267.1"/>
    <property type="molecule type" value="Genomic_DNA"/>
</dbReference>
<dbReference type="InterPro" id="IPR002860">
    <property type="entry name" value="BNR_rpt"/>
</dbReference>
<protein>
    <recommendedName>
        <fullName evidence="2">Ycf48-like protein</fullName>
    </recommendedName>
</protein>
<organism evidence="1">
    <name type="scientific">bioreactor metagenome</name>
    <dbReference type="NCBI Taxonomy" id="1076179"/>
    <lineage>
        <taxon>unclassified sequences</taxon>
        <taxon>metagenomes</taxon>
        <taxon>ecological metagenomes</taxon>
    </lineage>
</organism>
<accession>A0A644SPN1</accession>